<feature type="transmembrane region" description="Helical" evidence="8">
    <location>
        <begin position="12"/>
        <end position="31"/>
    </location>
</feature>
<evidence type="ECO:0000313" key="10">
    <source>
        <dbReference type="EMBL" id="HIW90977.1"/>
    </source>
</evidence>
<reference evidence="10" key="2">
    <citation type="submission" date="2021-04" db="EMBL/GenBank/DDBJ databases">
        <authorList>
            <person name="Gilroy R."/>
        </authorList>
    </citation>
    <scope>NUCLEOTIDE SEQUENCE</scope>
    <source>
        <strain evidence="10">CHK32-1732</strain>
    </source>
</reference>
<organism evidence="10 11">
    <name type="scientific">Candidatus Corynebacterium avicola</name>
    <dbReference type="NCBI Taxonomy" id="2838527"/>
    <lineage>
        <taxon>Bacteria</taxon>
        <taxon>Bacillati</taxon>
        <taxon>Actinomycetota</taxon>
        <taxon>Actinomycetes</taxon>
        <taxon>Mycobacteriales</taxon>
        <taxon>Corynebacteriaceae</taxon>
        <taxon>Corynebacterium</taxon>
    </lineage>
</organism>
<dbReference type="GO" id="GO:0005886">
    <property type="term" value="C:plasma membrane"/>
    <property type="evidence" value="ECO:0007669"/>
    <property type="project" value="UniProtKB-SubCell"/>
</dbReference>
<comment type="similarity">
    <text evidence="2">Belongs to the resistance-nodulation-cell division (RND) (TC 2.A.6) family. MmpL subfamily.</text>
</comment>
<feature type="transmembrane region" description="Helical" evidence="8">
    <location>
        <begin position="244"/>
        <end position="263"/>
    </location>
</feature>
<feature type="domain" description="Membrane transport protein MMPL" evidence="9">
    <location>
        <begin position="473"/>
        <end position="702"/>
    </location>
</feature>
<feature type="transmembrane region" description="Helical" evidence="8">
    <location>
        <begin position="529"/>
        <end position="550"/>
    </location>
</feature>
<dbReference type="PANTHER" id="PTHR33406">
    <property type="entry name" value="MEMBRANE PROTEIN MJ1562-RELATED"/>
    <property type="match status" value="1"/>
</dbReference>
<feature type="compositionally biased region" description="Low complexity" evidence="7">
    <location>
        <begin position="727"/>
        <end position="738"/>
    </location>
</feature>
<dbReference type="Gene3D" id="1.20.1640.10">
    <property type="entry name" value="Multidrug efflux transporter AcrB transmembrane domain"/>
    <property type="match status" value="2"/>
</dbReference>
<comment type="subcellular location">
    <subcellularLocation>
        <location evidence="1">Cell membrane</location>
        <topology evidence="1">Multi-pass membrane protein</topology>
    </subcellularLocation>
</comment>
<dbReference type="EMBL" id="DXGC01000046">
    <property type="protein sequence ID" value="HIW90977.1"/>
    <property type="molecule type" value="Genomic_DNA"/>
</dbReference>
<keyword evidence="3" id="KW-1003">Cell membrane</keyword>
<evidence type="ECO:0000256" key="3">
    <source>
        <dbReference type="ARBA" id="ARBA00022475"/>
    </source>
</evidence>
<feature type="transmembrane region" description="Helical" evidence="8">
    <location>
        <begin position="199"/>
        <end position="232"/>
    </location>
</feature>
<comment type="caution">
    <text evidence="10">The sequence shown here is derived from an EMBL/GenBank/DDBJ whole genome shotgun (WGS) entry which is preliminary data.</text>
</comment>
<feature type="transmembrane region" description="Helical" evidence="8">
    <location>
        <begin position="320"/>
        <end position="341"/>
    </location>
</feature>
<evidence type="ECO:0000256" key="7">
    <source>
        <dbReference type="SAM" id="MobiDB-lite"/>
    </source>
</evidence>
<dbReference type="InterPro" id="IPR004869">
    <property type="entry name" value="MMPL_dom"/>
</dbReference>
<dbReference type="AlphaFoldDB" id="A0A9D1RNU2"/>
<keyword evidence="5 8" id="KW-1133">Transmembrane helix</keyword>
<protein>
    <submittedName>
        <fullName evidence="10">MMPL family transporter</fullName>
    </submittedName>
</protein>
<evidence type="ECO:0000256" key="5">
    <source>
        <dbReference type="ARBA" id="ARBA00022989"/>
    </source>
</evidence>
<feature type="transmembrane region" description="Helical" evidence="8">
    <location>
        <begin position="663"/>
        <end position="685"/>
    </location>
</feature>
<feature type="region of interest" description="Disordered" evidence="7">
    <location>
        <begin position="769"/>
        <end position="863"/>
    </location>
</feature>
<feature type="domain" description="Membrane transport protein MMPL" evidence="9">
    <location>
        <begin position="45"/>
        <end position="375"/>
    </location>
</feature>
<evidence type="ECO:0000256" key="4">
    <source>
        <dbReference type="ARBA" id="ARBA00022692"/>
    </source>
</evidence>
<gene>
    <name evidence="10" type="ORF">H9870_04860</name>
</gene>
<dbReference type="SUPFAM" id="SSF82866">
    <property type="entry name" value="Multidrug efflux transporter AcrB transmembrane domain"/>
    <property type="match status" value="2"/>
</dbReference>
<dbReference type="PANTHER" id="PTHR33406:SF11">
    <property type="entry name" value="MEMBRANE PROTEIN SCO6666-RELATED"/>
    <property type="match status" value="1"/>
</dbReference>
<evidence type="ECO:0000256" key="1">
    <source>
        <dbReference type="ARBA" id="ARBA00004651"/>
    </source>
</evidence>
<name>A0A9D1RNU2_9CORY</name>
<sequence>MFTKWGDVAFRFRRIIPAVIILLIAVLYLGLGTQLGDRMSQEGWDDPNSDSTRAAQIEQETFGRDDSGDAIVLVTSDGAGDGADLQDATVKEDITGQLNAIASENPDAVERVTSYFDSNQEQMFSQDAETGAQTAFAAVSLKGTEDEVLNNFRTIEDDLNDISVDGATVEIGGATAVAGALDSGMADDISRAELIGLPVVALLLLVIFGSVVAACMPLIVGVLSILGSMGILSFLAGIVQVNTFSQSVVTLLGLGLAIDYGLFMVSRFREELAEGADTRTAVRNTTASAGKTVVFSALMVAVALSSLMMFPQAFLKSVAYGAISAVGLAALISVAVLPSIFSMLGPNIDKFTVFRRGRTRDATVHSLWGRIPTFAMKHSKLMVVGIIGILIVLTIPMSGMKFGGINETYLPPDNDTRVAQADFDESFPSFRTDPVKIVVDGENAAVGEVYQKANAVEGLTSDFQVSRPTQDGVTVLSAGIEDRDDNERIVNELRDIEGEISADADVLVAGTPAMEVESIEALFDQLPWMLLYIIAVSFILLSLVFGSVILPAKAVIMNLLGTGATLGILTLLFVDGVGADLFNFSPGPLMSPVLVLIVAIIYGLSTDYEVFLVSRMVEARAHGASTARAIRFGTATTGGIITAAALIMIVVAGAFAFSDIVMMKYIAFGMIAALVIDATVIRMLLVPAVMYLLREDCWWAPKWITKLSQKIGHNEQLEGFSSTETQASAEAAADVEPAREPVAVGAGAGAAAGAAGAAGTAAAASAESAESSAESDAPSVASRDSAVRSRGPVPAASDAAATVESAATPAAASDTGADTDAEDADNYGAHSGTRARSKTGSGPVPFDELMKRLERERPDRKRR</sequence>
<proteinExistence type="inferred from homology"/>
<dbReference type="InterPro" id="IPR050545">
    <property type="entry name" value="Mycobact_MmpL"/>
</dbReference>
<evidence type="ECO:0000313" key="11">
    <source>
        <dbReference type="Proteomes" id="UP000824190"/>
    </source>
</evidence>
<dbReference type="Proteomes" id="UP000824190">
    <property type="component" value="Unassembled WGS sequence"/>
</dbReference>
<keyword evidence="6 8" id="KW-0472">Membrane</keyword>
<reference evidence="10" key="1">
    <citation type="journal article" date="2021" name="PeerJ">
        <title>Extensive microbial diversity within the chicken gut microbiome revealed by metagenomics and culture.</title>
        <authorList>
            <person name="Gilroy R."/>
            <person name="Ravi A."/>
            <person name="Getino M."/>
            <person name="Pursley I."/>
            <person name="Horton D.L."/>
            <person name="Alikhan N.F."/>
            <person name="Baker D."/>
            <person name="Gharbi K."/>
            <person name="Hall N."/>
            <person name="Watson M."/>
            <person name="Adriaenssens E.M."/>
            <person name="Foster-Nyarko E."/>
            <person name="Jarju S."/>
            <person name="Secka A."/>
            <person name="Antonio M."/>
            <person name="Oren A."/>
            <person name="Chaudhuri R.R."/>
            <person name="La Ragione R."/>
            <person name="Hildebrand F."/>
            <person name="Pallen M.J."/>
        </authorList>
    </citation>
    <scope>NUCLEOTIDE SEQUENCE</scope>
    <source>
        <strain evidence="10">CHK32-1732</strain>
    </source>
</reference>
<keyword evidence="4 8" id="KW-0812">Transmembrane</keyword>
<evidence type="ECO:0000259" key="9">
    <source>
        <dbReference type="Pfam" id="PF03176"/>
    </source>
</evidence>
<evidence type="ECO:0000256" key="6">
    <source>
        <dbReference type="ARBA" id="ARBA00023136"/>
    </source>
</evidence>
<evidence type="ECO:0000256" key="2">
    <source>
        <dbReference type="ARBA" id="ARBA00010157"/>
    </source>
</evidence>
<feature type="compositionally biased region" description="Low complexity" evidence="7">
    <location>
        <begin position="769"/>
        <end position="816"/>
    </location>
</feature>
<feature type="transmembrane region" description="Helical" evidence="8">
    <location>
        <begin position="632"/>
        <end position="657"/>
    </location>
</feature>
<evidence type="ECO:0000256" key="8">
    <source>
        <dbReference type="SAM" id="Phobius"/>
    </source>
</evidence>
<feature type="transmembrane region" description="Helical" evidence="8">
    <location>
        <begin position="381"/>
        <end position="400"/>
    </location>
</feature>
<dbReference type="Pfam" id="PF03176">
    <property type="entry name" value="MMPL"/>
    <property type="match status" value="2"/>
</dbReference>
<feature type="region of interest" description="Disordered" evidence="7">
    <location>
        <begin position="719"/>
        <end position="738"/>
    </location>
</feature>
<accession>A0A9D1RNU2</accession>
<feature type="transmembrane region" description="Helical" evidence="8">
    <location>
        <begin position="293"/>
        <end position="314"/>
    </location>
</feature>
<feature type="transmembrane region" description="Helical" evidence="8">
    <location>
        <begin position="557"/>
        <end position="577"/>
    </location>
</feature>
<feature type="compositionally biased region" description="Basic and acidic residues" evidence="7">
    <location>
        <begin position="848"/>
        <end position="863"/>
    </location>
</feature>
<feature type="transmembrane region" description="Helical" evidence="8">
    <location>
        <begin position="589"/>
        <end position="611"/>
    </location>
</feature>